<evidence type="ECO:0000256" key="3">
    <source>
        <dbReference type="ARBA" id="ARBA00023163"/>
    </source>
</evidence>
<dbReference type="PRINTS" id="PR00038">
    <property type="entry name" value="HTHLUXR"/>
</dbReference>
<dbReference type="InterPro" id="IPR016032">
    <property type="entry name" value="Sig_transdc_resp-reg_C-effctor"/>
</dbReference>
<accession>A0ABY2DX09</accession>
<dbReference type="Pfam" id="PF00196">
    <property type="entry name" value="GerE"/>
    <property type="match status" value="1"/>
</dbReference>
<feature type="domain" description="HTH luxR-type" evidence="4">
    <location>
        <begin position="805"/>
        <end position="870"/>
    </location>
</feature>
<keyword evidence="1" id="KW-0805">Transcription regulation</keyword>
<dbReference type="PANTHER" id="PTHR44688:SF16">
    <property type="entry name" value="DNA-BINDING TRANSCRIPTIONAL ACTIVATOR DEVR_DOSR"/>
    <property type="match status" value="1"/>
</dbReference>
<evidence type="ECO:0000313" key="5">
    <source>
        <dbReference type="EMBL" id="TDE88500.1"/>
    </source>
</evidence>
<dbReference type="EMBL" id="SMNA01000017">
    <property type="protein sequence ID" value="TDE88500.1"/>
    <property type="molecule type" value="Genomic_DNA"/>
</dbReference>
<dbReference type="Gene3D" id="1.10.10.10">
    <property type="entry name" value="Winged helix-like DNA-binding domain superfamily/Winged helix DNA-binding domain"/>
    <property type="match status" value="1"/>
</dbReference>
<keyword evidence="2" id="KW-0238">DNA-binding</keyword>
<dbReference type="CDD" id="cd06170">
    <property type="entry name" value="LuxR_C_like"/>
    <property type="match status" value="1"/>
</dbReference>
<dbReference type="SMART" id="SM00421">
    <property type="entry name" value="HTH_LUXR"/>
    <property type="match status" value="1"/>
</dbReference>
<comment type="caution">
    <text evidence="5">The sequence shown here is derived from an EMBL/GenBank/DDBJ whole genome shotgun (WGS) entry which is preliminary data.</text>
</comment>
<protein>
    <recommendedName>
        <fullName evidence="4">HTH luxR-type domain-containing protein</fullName>
    </recommendedName>
</protein>
<dbReference type="PANTHER" id="PTHR44688">
    <property type="entry name" value="DNA-BINDING TRANSCRIPTIONAL ACTIVATOR DEVR_DOSR"/>
    <property type="match status" value="1"/>
</dbReference>
<gene>
    <name evidence="5" type="ORF">EXU48_23230</name>
</gene>
<organism evidence="5 6">
    <name type="scientific">Occultella glacieicola</name>
    <dbReference type="NCBI Taxonomy" id="2518684"/>
    <lineage>
        <taxon>Bacteria</taxon>
        <taxon>Bacillati</taxon>
        <taxon>Actinomycetota</taxon>
        <taxon>Actinomycetes</taxon>
        <taxon>Micrococcales</taxon>
        <taxon>Ruaniaceae</taxon>
        <taxon>Occultella</taxon>
    </lineage>
</organism>
<name>A0ABY2DX09_9MICO</name>
<dbReference type="SUPFAM" id="SSF46894">
    <property type="entry name" value="C-terminal effector domain of the bipartite response regulators"/>
    <property type="match status" value="1"/>
</dbReference>
<sequence>MMVTCSRSPAPPMGDRVTGEERTMISPAGQGAGDGFGMPRVPIGFIAAPEVRRQLGSVPSLVVFRSPRGWGKTSTASHWLRRHGSGYDRIWINVPSRDVDREEFWRIVYRRISDAGLGDLTGSDTWDDVHGAIWKRGRDLIIAIDGLHHVTDLGVDEELLALVNANESFHLFVTARSERPIETLAKITADGMVFRVAQLTLGTAEVAELAEAVGLPVSLAEAQRLRTELGGWPALVRAVLGDSSRGPDGELRIDWSAVEKYTRLVLSDPDVAATAAFVMAIAVPREFTEDIAAHVLGRGVADLAFDYLTGSGLLTRSAAPGPPAFHYSSVVRHAILRVYAERDPEGYQRANRDMAAWYRERGVADAALEHAVRAEDWPSTASLIEAFWVELVSGHPDQVRDALGRLPAALVRGSARLLVARDYILNVDTSERSLSALRAGLLDVDSDLGRTGELRLSLGQVLSLRSTGQYEVAREIVERQRVDLLTAEGDWTEDVLSEMPELLLQWSITRLFGADTVGAAYAFREAYRWAGERGLTPAKREAGAGLALSLAVLGHTLGAQRWLARVEGLARSDDTEPTTLEHLSVRFVQEIIDLDSLRLEVGPQWCDPKVPVALGDLRAIALQLHASRSMHAGSRFDSIGMLESYRQQLQEQGRGPGLADNVVVTALVDLLIQTGQSDRARAMLAHADPASSWQRLALARHSLYAGEFEDAIAFTDNAVPQAGVRPRTALHLALIRASASHRAGLADQAADALHLAIAVAEQSGQLRPFLMVPRADLEEIGASMPQAAEFLYRPELVDAPELFPAPHEAIRLSERELRVLTEIAPGLSLSHAARRLYVSENTIKTQMRNIYRKLGVHTREDAIDRARELGLLAPLADVDSVD</sequence>
<keyword evidence="6" id="KW-1185">Reference proteome</keyword>
<dbReference type="InterPro" id="IPR000792">
    <property type="entry name" value="Tscrpt_reg_LuxR_C"/>
</dbReference>
<dbReference type="SUPFAM" id="SSF52540">
    <property type="entry name" value="P-loop containing nucleoside triphosphate hydrolases"/>
    <property type="match status" value="1"/>
</dbReference>
<dbReference type="Proteomes" id="UP000504882">
    <property type="component" value="Unassembled WGS sequence"/>
</dbReference>
<dbReference type="PROSITE" id="PS50043">
    <property type="entry name" value="HTH_LUXR_2"/>
    <property type="match status" value="1"/>
</dbReference>
<evidence type="ECO:0000313" key="6">
    <source>
        <dbReference type="Proteomes" id="UP000504882"/>
    </source>
</evidence>
<evidence type="ECO:0000259" key="4">
    <source>
        <dbReference type="PROSITE" id="PS50043"/>
    </source>
</evidence>
<evidence type="ECO:0000256" key="2">
    <source>
        <dbReference type="ARBA" id="ARBA00023125"/>
    </source>
</evidence>
<reference evidence="5 6" key="1">
    <citation type="submission" date="2019-03" db="EMBL/GenBank/DDBJ databases">
        <title>Genomic features of bacteria from cold environments.</title>
        <authorList>
            <person name="Shen L."/>
        </authorList>
    </citation>
    <scope>NUCLEOTIDE SEQUENCE [LARGE SCALE GENOMIC DNA]</scope>
    <source>
        <strain evidence="6">T3246-1</strain>
    </source>
</reference>
<dbReference type="InterPro" id="IPR027417">
    <property type="entry name" value="P-loop_NTPase"/>
</dbReference>
<evidence type="ECO:0000256" key="1">
    <source>
        <dbReference type="ARBA" id="ARBA00023015"/>
    </source>
</evidence>
<keyword evidence="3" id="KW-0804">Transcription</keyword>
<dbReference type="InterPro" id="IPR036388">
    <property type="entry name" value="WH-like_DNA-bd_sf"/>
</dbReference>
<proteinExistence type="predicted"/>